<name>A0A8J8BF08_9ACTN</name>
<comment type="caution">
    <text evidence="1">The sequence shown here is derived from an EMBL/GenBank/DDBJ whole genome shotgun (WGS) entry which is preliminary data.</text>
</comment>
<gene>
    <name evidence="1" type="ORF">KGA66_24075</name>
</gene>
<proteinExistence type="predicted"/>
<organism evidence="1 2">
    <name type="scientific">Actinocrinis puniceicyclus</name>
    <dbReference type="NCBI Taxonomy" id="977794"/>
    <lineage>
        <taxon>Bacteria</taxon>
        <taxon>Bacillati</taxon>
        <taxon>Actinomycetota</taxon>
        <taxon>Actinomycetes</taxon>
        <taxon>Catenulisporales</taxon>
        <taxon>Actinospicaceae</taxon>
        <taxon>Actinocrinis</taxon>
    </lineage>
</organism>
<protein>
    <recommendedName>
        <fullName evidence="3">Radical SAM protein</fullName>
    </recommendedName>
</protein>
<dbReference type="Proteomes" id="UP000677913">
    <property type="component" value="Unassembled WGS sequence"/>
</dbReference>
<dbReference type="InterPro" id="IPR058240">
    <property type="entry name" value="rSAM_sf"/>
</dbReference>
<dbReference type="Gene3D" id="3.20.20.70">
    <property type="entry name" value="Aldolase class I"/>
    <property type="match status" value="1"/>
</dbReference>
<dbReference type="EMBL" id="JAGSXH010000124">
    <property type="protein sequence ID" value="MBS2966145.1"/>
    <property type="molecule type" value="Genomic_DNA"/>
</dbReference>
<dbReference type="RefSeq" id="WP_211470932.1">
    <property type="nucleotide sequence ID" value="NZ_JAGSXH010000124.1"/>
</dbReference>
<accession>A0A8J8BF08</accession>
<dbReference type="AlphaFoldDB" id="A0A8J8BF08"/>
<evidence type="ECO:0000313" key="2">
    <source>
        <dbReference type="Proteomes" id="UP000677913"/>
    </source>
</evidence>
<dbReference type="SUPFAM" id="SSF102114">
    <property type="entry name" value="Radical SAM enzymes"/>
    <property type="match status" value="1"/>
</dbReference>
<reference evidence="1" key="1">
    <citation type="submission" date="2021-04" db="EMBL/GenBank/DDBJ databases">
        <title>Genome based classification of Actinospica acidithermotolerans sp. nov., an actinobacterium isolated from an Indonesian hot spring.</title>
        <authorList>
            <person name="Kusuma A.B."/>
            <person name="Putra K.E."/>
            <person name="Nafisah S."/>
            <person name="Loh J."/>
            <person name="Nouioui I."/>
            <person name="Goodfellow M."/>
        </authorList>
    </citation>
    <scope>NUCLEOTIDE SEQUENCE</scope>
    <source>
        <strain evidence="1">DSM 45618</strain>
    </source>
</reference>
<keyword evidence="2" id="KW-1185">Reference proteome</keyword>
<sequence>MNETPEGSVLPDIGRLAWRAALDADGARREVELRAAELSGFERAVLGVVLEVADTGANRRTAAPRILPELVGLSRTIAAERGGRDGASIRMDLRRVANAKTLHLLREAGLYEDGEGVQPVWPHAGMLILNTMLGCSFGCAYCFRADEQQEGVEWFLSGRPTQVVDEATVVDRLARHPLFVPGVTQIGLHSATTEPFLPQVRESTFALLDLLESASWGNDVMIITKHFLREADVDRLAAYRSFQILLFLTHNAAPAAMETMGASAGFLERKRRTVEHVLARPNLAAAHYYRPIVPGWNDAPEQIEAALRFGEPLGLTVIGGLKEIPQLKEVSALRGLPLPLLDDTAGRDKHFPPELVDRILKIHRELGLTSTIVGDQSCGLTVMLSRLRGRPVPNVEATRMYDLATGRSAKCMGLCSPEQLAACTAPAPPEPARVEALLHRFGVTAQFAVAPDGVRLYSTRQPDRHVIDALAAHLRFAVHWRGDRQAATTPPVEE</sequence>
<evidence type="ECO:0008006" key="3">
    <source>
        <dbReference type="Google" id="ProtNLM"/>
    </source>
</evidence>
<evidence type="ECO:0000313" key="1">
    <source>
        <dbReference type="EMBL" id="MBS2966145.1"/>
    </source>
</evidence>
<dbReference type="InterPro" id="IPR013785">
    <property type="entry name" value="Aldolase_TIM"/>
</dbReference>